<dbReference type="EMBL" id="JAVRJZ010000002">
    <property type="protein sequence ID" value="KAK2726252.1"/>
    <property type="molecule type" value="Genomic_DNA"/>
</dbReference>
<comment type="caution">
    <text evidence="1">The sequence shown here is derived from an EMBL/GenBank/DDBJ whole genome shotgun (WGS) entry which is preliminary data.</text>
</comment>
<evidence type="ECO:0000313" key="1">
    <source>
        <dbReference type="EMBL" id="KAK2726252.1"/>
    </source>
</evidence>
<accession>A0AA88LDC8</accession>
<evidence type="ECO:0000313" key="2">
    <source>
        <dbReference type="Proteomes" id="UP001187531"/>
    </source>
</evidence>
<gene>
    <name evidence="1" type="ORF">QYM36_000641</name>
</gene>
<name>A0AA88LDC8_ARTSF</name>
<keyword evidence="2" id="KW-1185">Reference proteome</keyword>
<dbReference type="AlphaFoldDB" id="A0AA88LDC8"/>
<organism evidence="1 2">
    <name type="scientific">Artemia franciscana</name>
    <name type="common">Brine shrimp</name>
    <name type="synonym">Artemia sanfranciscana</name>
    <dbReference type="NCBI Taxonomy" id="6661"/>
    <lineage>
        <taxon>Eukaryota</taxon>
        <taxon>Metazoa</taxon>
        <taxon>Ecdysozoa</taxon>
        <taxon>Arthropoda</taxon>
        <taxon>Crustacea</taxon>
        <taxon>Branchiopoda</taxon>
        <taxon>Anostraca</taxon>
        <taxon>Artemiidae</taxon>
        <taxon>Artemia</taxon>
    </lineage>
</organism>
<protein>
    <submittedName>
        <fullName evidence="1">Uncharacterized protein</fullName>
    </submittedName>
</protein>
<reference evidence="1" key="1">
    <citation type="submission" date="2023-07" db="EMBL/GenBank/DDBJ databases">
        <title>Chromosome-level genome assembly of Artemia franciscana.</title>
        <authorList>
            <person name="Jo E."/>
        </authorList>
    </citation>
    <scope>NUCLEOTIDE SEQUENCE</scope>
    <source>
        <tissue evidence="1">Whole body</tissue>
    </source>
</reference>
<proteinExistence type="predicted"/>
<dbReference type="Proteomes" id="UP001187531">
    <property type="component" value="Unassembled WGS sequence"/>
</dbReference>
<sequence length="94" mass="10736">MMLVLQQYELSLQYHPGKEIPVSDTLSQMYLPDQNPEIQIEGEYPEQDIRPNGAALEGDGQCLFQVTPMPESLAAATRLKYQTLGKRKKRKSKR</sequence>